<dbReference type="Pfam" id="PF13456">
    <property type="entry name" value="RVT_3"/>
    <property type="match status" value="1"/>
</dbReference>
<dbReference type="InterPro" id="IPR043502">
    <property type="entry name" value="DNA/RNA_pol_sf"/>
</dbReference>
<dbReference type="Proteomes" id="UP000325315">
    <property type="component" value="Unassembled WGS sequence"/>
</dbReference>
<reference evidence="2" key="1">
    <citation type="submission" date="2019-08" db="EMBL/GenBank/DDBJ databases">
        <authorList>
            <person name="Liu F."/>
        </authorList>
    </citation>
    <scope>NUCLEOTIDE SEQUENCE [LARGE SCALE GENOMIC DNA]</scope>
    <source>
        <strain evidence="2">PA1801</strain>
        <tissue evidence="2">Leaf</tissue>
    </source>
</reference>
<dbReference type="SUPFAM" id="SSF53098">
    <property type="entry name" value="Ribonuclease H-like"/>
    <property type="match status" value="1"/>
</dbReference>
<evidence type="ECO:0000313" key="2">
    <source>
        <dbReference type="EMBL" id="KAA3453178.1"/>
    </source>
</evidence>
<proteinExistence type="predicted"/>
<gene>
    <name evidence="2" type="ORF">EPI10_009241</name>
</gene>
<dbReference type="Pfam" id="PF14392">
    <property type="entry name" value="zf-CCHC_4"/>
    <property type="match status" value="1"/>
</dbReference>
<dbReference type="PANTHER" id="PTHR33116:SF86">
    <property type="entry name" value="REVERSE TRANSCRIPTASE DOMAIN-CONTAINING PROTEIN"/>
    <property type="match status" value="1"/>
</dbReference>
<dbReference type="OrthoDB" id="6628177at2759"/>
<dbReference type="PROSITE" id="PS50878">
    <property type="entry name" value="RT_POL"/>
    <property type="match status" value="1"/>
</dbReference>
<sequence>MERDFARLSIDVEEDEVLQVPSDNNLEIEDQNLSLVGYFLTASIIHFPAMRSTMANLWHTIQQGENPMEIPLIYSLIWTQIHDIPMGFLFENLARQLGDFLGKFLEYDTSDLGKGKRNFMRVRAQLDVRQPFKRKKKVSFAGKCSYIRFKYERFTLFCFYYGRLGHNDSYCEAKMLVGVEVVSMGWDLSLRAQSKRALAMNSIWLCEEGEKVQNESGNSSQTVDSELWEGRTLSAKAAIIDPVLGFNFEGSQARSGQGWEDLAAAQIHTSMDHDLEDMVLIGEEGKKRQRGKPTDHNENLKLECPWFGEPTDYSEASAYAEGTKSPNGLLYGDKKGSKGGLCLAWKDKESVTLQSFSKSHIDVLVNDQTEEQQWRFTGFYGSPYPQEKEDSWNLLRRLRQQVDQPWLVCGDFNEIMYGFEKKGGLPREEKRMEAFRNVLEDCQLMDVGYTGNWFTWERGNLPKTNILERLDRGVANVNWMSMFPQAIIQHLLMEETFEPKVKSIWEMASGDLFQKLEYLKVELGKWASQIGLLRNRKKKYLTSKMAILMEAERTDDNLAELMDTKLQLNFELIRMSATQKRRHNIIHKLQGPDGRETEDQQEMGGIAQTYFQRLFQAEELGQFEHILTGVDRCISEEDNGHLVMPFTKEEILEALSGIGATKALGEDGLLAIFFQKLWHIFGNEVSSFCLQQLNRDMKVSRLNTTHIVLIPKKVHPTNLTHFRPISLCNVIYKIMAKAIANRFRGVLEKCIDKAQSAFVPGRLISDNALIAYEILNTLKKKRLGRKGLMAVKLDMSKAYDRVEWSFLKEMMVKMGFDLRWVNLIMKCISTVSYAIVLNRHIGNIFYPSRGLRQGDPLSPFLFLICGEGLSSLMLLAQREENFRGVKASRRGPQISHFSNTTTADKDLVTRILGVRYSNDPERYLGLPNMVGRKKKEAFQVLKDRFRQRIENWSIRHLSQWGKEIFIKEILQAIPTYNMACFLLPKTLCSELESIIARFWWQKGHGQRGIHWCTWKELCKSKENGGLGFRSLDQFNIALLAKQGWCLINYPDSLLAQRSIWATKKTLKEGLCWRIGNGEQVSIWNDCWIPGVNVNEIENRANNSELESVSNLIDSTKRSWKRNLIESTFPEHIVQKILQIPLAEVEHADFQVWRGEHFGELLVRSAYQLLQNVPMDPNELLLQAESKNFYRKLWNLQLPSKVCITIWRFTWNFIPTLRNLRTRRVVSESVCPRCRTVEEDSNHVLRNRFIHEGKIISAEDLSQRIMNYITELDRSTERTHTFDRVSHQRQARQETKATIFFDAAFDSKNFKSASGLVVQGETNEWLVSKSVIHSAVSSPFMAEAQAGLQATKLGISMGFQTITIVGDSKIVIKKCNSAIIDKSVIGAVISDIQRSRRCFQESHYRFVNRIENREAHHLAVEALRTGRGTYLESDSFLRSQSEWEGNGRRGLLEEVQRN</sequence>
<dbReference type="InterPro" id="IPR036397">
    <property type="entry name" value="RNaseH_sf"/>
</dbReference>
<name>A0A5B6U728_9ROSI</name>
<evidence type="ECO:0000313" key="3">
    <source>
        <dbReference type="Proteomes" id="UP000325315"/>
    </source>
</evidence>
<dbReference type="Gene3D" id="3.30.420.10">
    <property type="entry name" value="Ribonuclease H-like superfamily/Ribonuclease H"/>
    <property type="match status" value="1"/>
</dbReference>
<dbReference type="SUPFAM" id="SSF56219">
    <property type="entry name" value="DNase I-like"/>
    <property type="match status" value="1"/>
</dbReference>
<dbReference type="CDD" id="cd01650">
    <property type="entry name" value="RT_nLTR_like"/>
    <property type="match status" value="1"/>
</dbReference>
<dbReference type="InterPro" id="IPR012337">
    <property type="entry name" value="RNaseH-like_sf"/>
</dbReference>
<dbReference type="SUPFAM" id="SSF56672">
    <property type="entry name" value="DNA/RNA polymerases"/>
    <property type="match status" value="1"/>
</dbReference>
<keyword evidence="3" id="KW-1185">Reference proteome</keyword>
<feature type="domain" description="Reverse transcriptase" evidence="1">
    <location>
        <begin position="691"/>
        <end position="957"/>
    </location>
</feature>
<dbReference type="GO" id="GO:0003676">
    <property type="term" value="F:nucleic acid binding"/>
    <property type="evidence" value="ECO:0007669"/>
    <property type="project" value="InterPro"/>
</dbReference>
<dbReference type="EMBL" id="SMMG02000013">
    <property type="protein sequence ID" value="KAA3453178.1"/>
    <property type="molecule type" value="Genomic_DNA"/>
</dbReference>
<dbReference type="InterPro" id="IPR025836">
    <property type="entry name" value="Zn_knuckle_CX2CX4HX4C"/>
</dbReference>
<dbReference type="Gene3D" id="3.60.10.10">
    <property type="entry name" value="Endonuclease/exonuclease/phosphatase"/>
    <property type="match status" value="1"/>
</dbReference>
<protein>
    <submittedName>
        <fullName evidence="2">Reverse transcriptase</fullName>
    </submittedName>
</protein>
<dbReference type="Pfam" id="PF13966">
    <property type="entry name" value="zf-RVT"/>
    <property type="match status" value="1"/>
</dbReference>
<evidence type="ECO:0000259" key="1">
    <source>
        <dbReference type="PROSITE" id="PS50878"/>
    </source>
</evidence>
<keyword evidence="2" id="KW-0695">RNA-directed DNA polymerase</keyword>
<dbReference type="InterPro" id="IPR026960">
    <property type="entry name" value="RVT-Znf"/>
</dbReference>
<dbReference type="CDD" id="cd06222">
    <property type="entry name" value="RNase_H_like"/>
    <property type="match status" value="1"/>
</dbReference>
<organism evidence="2 3">
    <name type="scientific">Gossypium australe</name>
    <dbReference type="NCBI Taxonomy" id="47621"/>
    <lineage>
        <taxon>Eukaryota</taxon>
        <taxon>Viridiplantae</taxon>
        <taxon>Streptophyta</taxon>
        <taxon>Embryophyta</taxon>
        <taxon>Tracheophyta</taxon>
        <taxon>Spermatophyta</taxon>
        <taxon>Magnoliopsida</taxon>
        <taxon>eudicotyledons</taxon>
        <taxon>Gunneridae</taxon>
        <taxon>Pentapetalae</taxon>
        <taxon>rosids</taxon>
        <taxon>malvids</taxon>
        <taxon>Malvales</taxon>
        <taxon>Malvaceae</taxon>
        <taxon>Malvoideae</taxon>
        <taxon>Gossypium</taxon>
    </lineage>
</organism>
<keyword evidence="2" id="KW-0548">Nucleotidyltransferase</keyword>
<comment type="caution">
    <text evidence="2">The sequence shown here is derived from an EMBL/GenBank/DDBJ whole genome shotgun (WGS) entry which is preliminary data.</text>
</comment>
<accession>A0A5B6U728</accession>
<dbReference type="InterPro" id="IPR000477">
    <property type="entry name" value="RT_dom"/>
</dbReference>
<dbReference type="InterPro" id="IPR002156">
    <property type="entry name" value="RNaseH_domain"/>
</dbReference>
<dbReference type="PANTHER" id="PTHR33116">
    <property type="entry name" value="REVERSE TRANSCRIPTASE ZINC-BINDING DOMAIN-CONTAINING PROTEIN-RELATED-RELATED"/>
    <property type="match status" value="1"/>
</dbReference>
<dbReference type="InterPro" id="IPR044730">
    <property type="entry name" value="RNase_H-like_dom_plant"/>
</dbReference>
<dbReference type="GO" id="GO:0003964">
    <property type="term" value="F:RNA-directed DNA polymerase activity"/>
    <property type="evidence" value="ECO:0007669"/>
    <property type="project" value="UniProtKB-KW"/>
</dbReference>
<dbReference type="Pfam" id="PF00078">
    <property type="entry name" value="RVT_1"/>
    <property type="match status" value="1"/>
</dbReference>
<dbReference type="GO" id="GO:0004523">
    <property type="term" value="F:RNA-DNA hybrid ribonuclease activity"/>
    <property type="evidence" value="ECO:0007669"/>
    <property type="project" value="InterPro"/>
</dbReference>
<keyword evidence="2" id="KW-0808">Transferase</keyword>
<dbReference type="InterPro" id="IPR036691">
    <property type="entry name" value="Endo/exonu/phosph_ase_sf"/>
</dbReference>